<name>I4EK53_9BACT</name>
<dbReference type="AlphaFoldDB" id="I4EK53"/>
<comment type="caution">
    <text evidence="2">The sequence shown here is derived from an EMBL/GenBank/DDBJ whole genome shotgun (WGS) entry which is preliminary data.</text>
</comment>
<gene>
    <name evidence="2" type="ORF">NITHO_4420003</name>
</gene>
<feature type="region of interest" description="Disordered" evidence="1">
    <location>
        <begin position="112"/>
        <end position="147"/>
    </location>
</feature>
<sequence length="147" mass="15330">MSYSDRGVSATTRTPPAISCLRFWASIRMSPRAYPTGDALGLAGAVEPLAIGAASFPPHAISDTATKPATPPRNALRLMPAVPDVLDFISIPYAPIPDVRAGLLRRQALHAAGTQPPGRPGGAFSGIIPPGKLDFLIEPPEPSHPPP</sequence>
<accession>I4EK53</accession>
<keyword evidence="3" id="KW-1185">Reference proteome</keyword>
<reference evidence="2 3" key="1">
    <citation type="journal article" date="2012" name="ISME J.">
        <title>Nitrification expanded: discovery, physiology and genomics of a nitrite-oxidizing bacterium from the phylum Chloroflexi.</title>
        <authorList>
            <person name="Sorokin D.Y."/>
            <person name="Lucker S."/>
            <person name="Vejmelkova D."/>
            <person name="Kostrikina N.A."/>
            <person name="Kleerebezem R."/>
            <person name="Rijpstra W.I."/>
            <person name="Damste J.S."/>
            <person name="Le Paslier D."/>
            <person name="Muyzer G."/>
            <person name="Wagner M."/>
            <person name="van Loosdrecht M.C."/>
            <person name="Daims H."/>
        </authorList>
    </citation>
    <scope>NUCLEOTIDE SEQUENCE [LARGE SCALE GENOMIC DNA]</scope>
    <source>
        <strain evidence="3">none</strain>
    </source>
</reference>
<organism evidence="2 3">
    <name type="scientific">Nitrolancea hollandica Lb</name>
    <dbReference type="NCBI Taxonomy" id="1129897"/>
    <lineage>
        <taxon>Bacteria</taxon>
        <taxon>Pseudomonadati</taxon>
        <taxon>Thermomicrobiota</taxon>
        <taxon>Thermomicrobia</taxon>
        <taxon>Sphaerobacterales</taxon>
        <taxon>Sphaerobacterineae</taxon>
        <taxon>Sphaerobacteraceae</taxon>
        <taxon>Nitrolancea</taxon>
    </lineage>
</organism>
<evidence type="ECO:0000313" key="2">
    <source>
        <dbReference type="EMBL" id="CCF85065.1"/>
    </source>
</evidence>
<proteinExistence type="predicted"/>
<evidence type="ECO:0000313" key="3">
    <source>
        <dbReference type="Proteomes" id="UP000004221"/>
    </source>
</evidence>
<evidence type="ECO:0000256" key="1">
    <source>
        <dbReference type="SAM" id="MobiDB-lite"/>
    </source>
</evidence>
<dbReference type="EMBL" id="CAGS01000382">
    <property type="protein sequence ID" value="CCF85065.1"/>
    <property type="molecule type" value="Genomic_DNA"/>
</dbReference>
<protein>
    <submittedName>
        <fullName evidence="2">Uncharacterized protein</fullName>
    </submittedName>
</protein>
<dbReference type="Proteomes" id="UP000004221">
    <property type="component" value="Unassembled WGS sequence"/>
</dbReference>